<dbReference type="AlphaFoldDB" id="A0A9D4GM31"/>
<dbReference type="EMBL" id="JAIWYP010000005">
    <property type="protein sequence ID" value="KAH3819338.1"/>
    <property type="molecule type" value="Genomic_DNA"/>
</dbReference>
<evidence type="ECO:0000313" key="1">
    <source>
        <dbReference type="EMBL" id="KAH3819338.1"/>
    </source>
</evidence>
<evidence type="ECO:0000313" key="2">
    <source>
        <dbReference type="Proteomes" id="UP000828390"/>
    </source>
</evidence>
<reference evidence="1" key="2">
    <citation type="submission" date="2020-11" db="EMBL/GenBank/DDBJ databases">
        <authorList>
            <person name="McCartney M.A."/>
            <person name="Auch B."/>
            <person name="Kono T."/>
            <person name="Mallez S."/>
            <person name="Becker A."/>
            <person name="Gohl D.M."/>
            <person name="Silverstein K.A.T."/>
            <person name="Koren S."/>
            <person name="Bechman K.B."/>
            <person name="Herman A."/>
            <person name="Abrahante J.E."/>
            <person name="Garbe J."/>
        </authorList>
    </citation>
    <scope>NUCLEOTIDE SEQUENCE</scope>
    <source>
        <strain evidence="1">Duluth1</strain>
        <tissue evidence="1">Whole animal</tissue>
    </source>
</reference>
<comment type="caution">
    <text evidence="1">The sequence shown here is derived from an EMBL/GenBank/DDBJ whole genome shotgun (WGS) entry which is preliminary data.</text>
</comment>
<name>A0A9D4GM31_DREPO</name>
<sequence length="187" mass="22429">MAPVTGLKNRPKVDFDAYMGKLHHEAAGIVYNRKMGNPDFAEYDTRKIDPMTGDGGIPTIDPPAIPGQIFKRMVTIMRFPPSCRPDQSPCQNHNRWQHKIRHMKTRNIKIRHRQIRQIKIRQIKIPNIKIPNIKIRNIKIRNIKIRKIKNRNKKINWQRRRRNPRLCALRNQSLLRQYSHLLPWRWM</sequence>
<organism evidence="1 2">
    <name type="scientific">Dreissena polymorpha</name>
    <name type="common">Zebra mussel</name>
    <name type="synonym">Mytilus polymorpha</name>
    <dbReference type="NCBI Taxonomy" id="45954"/>
    <lineage>
        <taxon>Eukaryota</taxon>
        <taxon>Metazoa</taxon>
        <taxon>Spiralia</taxon>
        <taxon>Lophotrochozoa</taxon>
        <taxon>Mollusca</taxon>
        <taxon>Bivalvia</taxon>
        <taxon>Autobranchia</taxon>
        <taxon>Heteroconchia</taxon>
        <taxon>Euheterodonta</taxon>
        <taxon>Imparidentia</taxon>
        <taxon>Neoheterodontei</taxon>
        <taxon>Myida</taxon>
        <taxon>Dreissenoidea</taxon>
        <taxon>Dreissenidae</taxon>
        <taxon>Dreissena</taxon>
    </lineage>
</organism>
<proteinExistence type="predicted"/>
<gene>
    <name evidence="1" type="ORF">DPMN_121071</name>
</gene>
<reference evidence="1" key="1">
    <citation type="journal article" date="2019" name="bioRxiv">
        <title>The Genome of the Zebra Mussel, Dreissena polymorpha: A Resource for Invasive Species Research.</title>
        <authorList>
            <person name="McCartney M.A."/>
            <person name="Auch B."/>
            <person name="Kono T."/>
            <person name="Mallez S."/>
            <person name="Zhang Y."/>
            <person name="Obille A."/>
            <person name="Becker A."/>
            <person name="Abrahante J.E."/>
            <person name="Garbe J."/>
            <person name="Badalamenti J.P."/>
            <person name="Herman A."/>
            <person name="Mangelson H."/>
            <person name="Liachko I."/>
            <person name="Sullivan S."/>
            <person name="Sone E.D."/>
            <person name="Koren S."/>
            <person name="Silverstein K.A.T."/>
            <person name="Beckman K.B."/>
            <person name="Gohl D.M."/>
        </authorList>
    </citation>
    <scope>NUCLEOTIDE SEQUENCE</scope>
    <source>
        <strain evidence="1">Duluth1</strain>
        <tissue evidence="1">Whole animal</tissue>
    </source>
</reference>
<accession>A0A9D4GM31</accession>
<dbReference type="Proteomes" id="UP000828390">
    <property type="component" value="Unassembled WGS sequence"/>
</dbReference>
<protein>
    <submittedName>
        <fullName evidence="1">Uncharacterized protein</fullName>
    </submittedName>
</protein>
<keyword evidence="2" id="KW-1185">Reference proteome</keyword>